<sequence>MREQYDVVIVGAGPAGVGMGSLFSQLGFRHFIILEKNEVGSTFLQWPKETRLLTPSFPGHGFGLLDLNAVVPSTSPGYAYNTEHLDGSEYADYLKQVAGHFKLPIKTGVDVLSVETDENRFTVETSKGTITSRFVIWAGGEFQYPDRTPFKGSEHCIHPSDVKSWSDLPGSEQVIIGGYESGMDAAYHLIGSGKKVTVISKGEPWNSEDQDPSVSLSPYTSDRLDGIFDHSNLNLLGHAEATEVKKEGDKYLIHLRSDKVIASENPPIMATGYKSSLIRIVEHLYWNEDGTAELTEKDESTITEGLFLTGPQVKHGNVIFCFIYKFRQRFAVIAEEILGRLGLEADEEVFRAYRRASMFLDDLSCCDNSCQC</sequence>
<keyword evidence="3" id="KW-1185">Reference proteome</keyword>
<accession>A0A2W0HL09</accession>
<dbReference type="SUPFAM" id="SSF51905">
    <property type="entry name" value="FAD/NAD(P)-binding domain"/>
    <property type="match status" value="1"/>
</dbReference>
<dbReference type="GO" id="GO:0004497">
    <property type="term" value="F:monooxygenase activity"/>
    <property type="evidence" value="ECO:0007669"/>
    <property type="project" value="TreeGrafter"/>
</dbReference>
<dbReference type="EMBL" id="PDOF01000001">
    <property type="protein sequence ID" value="PYZ97549.1"/>
    <property type="molecule type" value="Genomic_DNA"/>
</dbReference>
<comment type="caution">
    <text evidence="2">The sequence shown here is derived from an EMBL/GenBank/DDBJ whole genome shotgun (WGS) entry which is preliminary data.</text>
</comment>
<dbReference type="InterPro" id="IPR050982">
    <property type="entry name" value="Auxin_biosynth/cation_transpt"/>
</dbReference>
<dbReference type="Proteomes" id="UP000248066">
    <property type="component" value="Unassembled WGS sequence"/>
</dbReference>
<proteinExistence type="predicted"/>
<reference evidence="2 3" key="1">
    <citation type="submission" date="2017-10" db="EMBL/GenBank/DDBJ databases">
        <title>Bacillus sp. nov., a halophilic bacterium isolated from a Yangshapao Lake.</title>
        <authorList>
            <person name="Wang H."/>
        </authorList>
    </citation>
    <scope>NUCLEOTIDE SEQUENCE [LARGE SCALE GENOMIC DNA]</scope>
    <source>
        <strain evidence="2 3">YSP-3</strain>
    </source>
</reference>
<dbReference type="PANTHER" id="PTHR43539">
    <property type="entry name" value="FLAVIN-BINDING MONOOXYGENASE-LIKE PROTEIN (AFU_ORTHOLOGUE AFUA_4G09220)"/>
    <property type="match status" value="1"/>
</dbReference>
<evidence type="ECO:0000256" key="1">
    <source>
        <dbReference type="ARBA" id="ARBA00023002"/>
    </source>
</evidence>
<evidence type="ECO:0000313" key="3">
    <source>
        <dbReference type="Proteomes" id="UP000248066"/>
    </source>
</evidence>
<dbReference type="OrthoDB" id="178899at2"/>
<gene>
    <name evidence="2" type="ORF">CR205_02835</name>
</gene>
<dbReference type="PRINTS" id="PR00411">
    <property type="entry name" value="PNDRDTASEI"/>
</dbReference>
<dbReference type="AlphaFoldDB" id="A0A2W0HL09"/>
<dbReference type="Pfam" id="PF13738">
    <property type="entry name" value="Pyr_redox_3"/>
    <property type="match status" value="1"/>
</dbReference>
<dbReference type="GO" id="GO:0050660">
    <property type="term" value="F:flavin adenine dinucleotide binding"/>
    <property type="evidence" value="ECO:0007669"/>
    <property type="project" value="TreeGrafter"/>
</dbReference>
<keyword evidence="1" id="KW-0560">Oxidoreductase</keyword>
<dbReference type="InterPro" id="IPR036188">
    <property type="entry name" value="FAD/NAD-bd_sf"/>
</dbReference>
<dbReference type="RefSeq" id="WP_110516738.1">
    <property type="nucleotide sequence ID" value="NZ_PDOF01000001.1"/>
</dbReference>
<dbReference type="Gene3D" id="3.50.50.60">
    <property type="entry name" value="FAD/NAD(P)-binding domain"/>
    <property type="match status" value="2"/>
</dbReference>
<evidence type="ECO:0008006" key="4">
    <source>
        <dbReference type="Google" id="ProtNLM"/>
    </source>
</evidence>
<protein>
    <recommendedName>
        <fullName evidence="4">Monooxygenase</fullName>
    </recommendedName>
</protein>
<name>A0A2W0HL09_9BACI</name>
<organism evidence="2 3">
    <name type="scientific">Alteribacter lacisalsi</name>
    <dbReference type="NCBI Taxonomy" id="2045244"/>
    <lineage>
        <taxon>Bacteria</taxon>
        <taxon>Bacillati</taxon>
        <taxon>Bacillota</taxon>
        <taxon>Bacilli</taxon>
        <taxon>Bacillales</taxon>
        <taxon>Bacillaceae</taxon>
        <taxon>Alteribacter</taxon>
    </lineage>
</organism>
<evidence type="ECO:0000313" key="2">
    <source>
        <dbReference type="EMBL" id="PYZ97549.1"/>
    </source>
</evidence>
<dbReference type="PANTHER" id="PTHR43539:SF89">
    <property type="entry name" value="NAD(P)-BINDING DOMAIN-CONTAINING PROTEIN"/>
    <property type="match status" value="1"/>
</dbReference>